<keyword evidence="5" id="KW-1185">Reference proteome</keyword>
<dbReference type="AlphaFoldDB" id="A0A0C4ED59"/>
<reference evidence="5" key="2">
    <citation type="submission" date="2010-05" db="EMBL/GenBank/DDBJ databases">
        <title>The genome sequence of Magnaporthe poae strain ATCC 64411.</title>
        <authorList>
            <person name="Ma L.-J."/>
            <person name="Dead R."/>
            <person name="Young S."/>
            <person name="Zeng Q."/>
            <person name="Koehrsen M."/>
            <person name="Alvarado L."/>
            <person name="Berlin A."/>
            <person name="Chapman S.B."/>
            <person name="Chen Z."/>
            <person name="Freedman E."/>
            <person name="Gellesch M."/>
            <person name="Goldberg J."/>
            <person name="Griggs A."/>
            <person name="Gujja S."/>
            <person name="Heilman E.R."/>
            <person name="Heiman D."/>
            <person name="Hepburn T."/>
            <person name="Howarth C."/>
            <person name="Jen D."/>
            <person name="Larson L."/>
            <person name="Mehta T."/>
            <person name="Neiman D."/>
            <person name="Pearson M."/>
            <person name="Roberts A."/>
            <person name="Saif S."/>
            <person name="Shea T."/>
            <person name="Shenoy N."/>
            <person name="Sisk P."/>
            <person name="Stolte C."/>
            <person name="Sykes S."/>
            <person name="Walk T."/>
            <person name="White J."/>
            <person name="Yandava C."/>
            <person name="Haas B."/>
            <person name="Nusbaum C."/>
            <person name="Birren B."/>
        </authorList>
    </citation>
    <scope>NUCLEOTIDE SEQUENCE [LARGE SCALE GENOMIC DNA]</scope>
    <source>
        <strain evidence="5">ATCC 64411 / 73-15</strain>
    </source>
</reference>
<organism evidence="4 5">
    <name type="scientific">Magnaporthiopsis poae (strain ATCC 64411 / 73-15)</name>
    <name type="common">Kentucky bluegrass fungus</name>
    <name type="synonym">Magnaporthe poae</name>
    <dbReference type="NCBI Taxonomy" id="644358"/>
    <lineage>
        <taxon>Eukaryota</taxon>
        <taxon>Fungi</taxon>
        <taxon>Dikarya</taxon>
        <taxon>Ascomycota</taxon>
        <taxon>Pezizomycotina</taxon>
        <taxon>Sordariomycetes</taxon>
        <taxon>Sordariomycetidae</taxon>
        <taxon>Magnaporthales</taxon>
        <taxon>Magnaporthaceae</taxon>
        <taxon>Magnaporthiopsis</taxon>
    </lineage>
</organism>
<feature type="domain" description="Alpha/beta hydrolase fold-3" evidence="2">
    <location>
        <begin position="200"/>
        <end position="414"/>
    </location>
</feature>
<reference evidence="3" key="3">
    <citation type="submission" date="2011-03" db="EMBL/GenBank/DDBJ databases">
        <title>Annotation of Magnaporthe poae ATCC 64411.</title>
        <authorList>
            <person name="Ma L.-J."/>
            <person name="Dead R."/>
            <person name="Young S.K."/>
            <person name="Zeng Q."/>
            <person name="Gargeya S."/>
            <person name="Fitzgerald M."/>
            <person name="Haas B."/>
            <person name="Abouelleil A."/>
            <person name="Alvarado L."/>
            <person name="Arachchi H.M."/>
            <person name="Berlin A."/>
            <person name="Brown A."/>
            <person name="Chapman S.B."/>
            <person name="Chen Z."/>
            <person name="Dunbar C."/>
            <person name="Freedman E."/>
            <person name="Gearin G."/>
            <person name="Gellesch M."/>
            <person name="Goldberg J."/>
            <person name="Griggs A."/>
            <person name="Gujja S."/>
            <person name="Heiman D."/>
            <person name="Howarth C."/>
            <person name="Larson L."/>
            <person name="Lui A."/>
            <person name="MacDonald P.J.P."/>
            <person name="Mehta T."/>
            <person name="Montmayeur A."/>
            <person name="Murphy C."/>
            <person name="Neiman D."/>
            <person name="Pearson M."/>
            <person name="Priest M."/>
            <person name="Roberts A."/>
            <person name="Saif S."/>
            <person name="Shea T."/>
            <person name="Shenoy N."/>
            <person name="Sisk P."/>
            <person name="Stolte C."/>
            <person name="Sykes S."/>
            <person name="Yandava C."/>
            <person name="Wortman J."/>
            <person name="Nusbaum C."/>
            <person name="Birren B."/>
        </authorList>
    </citation>
    <scope>NUCLEOTIDE SEQUENCE</scope>
    <source>
        <strain evidence="3">ATCC 64411</strain>
    </source>
</reference>
<dbReference type="STRING" id="644358.A0A0C4ED59"/>
<dbReference type="PANTHER" id="PTHR48081:SF8">
    <property type="entry name" value="ALPHA_BETA HYDROLASE FOLD-3 DOMAIN-CONTAINING PROTEIN-RELATED"/>
    <property type="match status" value="1"/>
</dbReference>
<dbReference type="VEuPathDB" id="FungiDB:MAPG_10652"/>
<dbReference type="Proteomes" id="UP000011715">
    <property type="component" value="Unassembled WGS sequence"/>
</dbReference>
<dbReference type="PANTHER" id="PTHR48081">
    <property type="entry name" value="AB HYDROLASE SUPERFAMILY PROTEIN C4A8.06C"/>
    <property type="match status" value="1"/>
</dbReference>
<dbReference type="OMA" id="ICATARC"/>
<dbReference type="Gene3D" id="3.40.50.1820">
    <property type="entry name" value="alpha/beta hydrolase"/>
    <property type="match status" value="1"/>
</dbReference>
<dbReference type="eggNOG" id="KOG1515">
    <property type="taxonomic scope" value="Eukaryota"/>
</dbReference>
<evidence type="ECO:0000313" key="3">
    <source>
        <dbReference type="EMBL" id="KLU90801.1"/>
    </source>
</evidence>
<evidence type="ECO:0000313" key="4">
    <source>
        <dbReference type="EnsemblFungi" id="MAPG_10652T0"/>
    </source>
</evidence>
<reference evidence="3" key="1">
    <citation type="submission" date="2010-05" db="EMBL/GenBank/DDBJ databases">
        <title>The Genome Sequence of Magnaporthe poae strain ATCC 64411.</title>
        <authorList>
            <consortium name="The Broad Institute Genome Sequencing Platform"/>
            <consortium name="Broad Institute Genome Sequencing Center for Infectious Disease"/>
            <person name="Ma L.-J."/>
            <person name="Dead R."/>
            <person name="Young S."/>
            <person name="Zeng Q."/>
            <person name="Koehrsen M."/>
            <person name="Alvarado L."/>
            <person name="Berlin A."/>
            <person name="Chapman S.B."/>
            <person name="Chen Z."/>
            <person name="Freedman E."/>
            <person name="Gellesch M."/>
            <person name="Goldberg J."/>
            <person name="Griggs A."/>
            <person name="Gujja S."/>
            <person name="Heilman E.R."/>
            <person name="Heiman D."/>
            <person name="Hepburn T."/>
            <person name="Howarth C."/>
            <person name="Jen D."/>
            <person name="Larson L."/>
            <person name="Mehta T."/>
            <person name="Neiman D."/>
            <person name="Pearson M."/>
            <person name="Roberts A."/>
            <person name="Saif S."/>
            <person name="Shea T."/>
            <person name="Shenoy N."/>
            <person name="Sisk P."/>
            <person name="Stolte C."/>
            <person name="Sykes S."/>
            <person name="Walk T."/>
            <person name="White J."/>
            <person name="Yandava C."/>
            <person name="Haas B."/>
            <person name="Nusbaum C."/>
            <person name="Birren B."/>
        </authorList>
    </citation>
    <scope>NUCLEOTIDE SEQUENCE</scope>
    <source>
        <strain evidence="3">ATCC 64411</strain>
    </source>
</reference>
<accession>A0A0C4ED59</accession>
<dbReference type="GO" id="GO:0016787">
    <property type="term" value="F:hydrolase activity"/>
    <property type="evidence" value="ECO:0007669"/>
    <property type="project" value="UniProtKB-KW"/>
</dbReference>
<reference evidence="4" key="4">
    <citation type="journal article" date="2015" name="G3 (Bethesda)">
        <title>Genome sequences of three phytopathogenic species of the Magnaporthaceae family of fungi.</title>
        <authorList>
            <person name="Okagaki L.H."/>
            <person name="Nunes C.C."/>
            <person name="Sailsbery J."/>
            <person name="Clay B."/>
            <person name="Brown D."/>
            <person name="John T."/>
            <person name="Oh Y."/>
            <person name="Young N."/>
            <person name="Fitzgerald M."/>
            <person name="Haas B.J."/>
            <person name="Zeng Q."/>
            <person name="Young S."/>
            <person name="Adiconis X."/>
            <person name="Fan L."/>
            <person name="Levin J.Z."/>
            <person name="Mitchell T.K."/>
            <person name="Okubara P.A."/>
            <person name="Farman M.L."/>
            <person name="Kohn L.M."/>
            <person name="Birren B."/>
            <person name="Ma L.-J."/>
            <person name="Dean R.A."/>
        </authorList>
    </citation>
    <scope>NUCLEOTIDE SEQUENCE</scope>
    <source>
        <strain evidence="4">ATCC 64411 / 73-15</strain>
    </source>
</reference>
<protein>
    <recommendedName>
        <fullName evidence="2">Alpha/beta hydrolase fold-3 domain-containing protein</fullName>
    </recommendedName>
</protein>
<dbReference type="OrthoDB" id="408631at2759"/>
<evidence type="ECO:0000313" key="5">
    <source>
        <dbReference type="Proteomes" id="UP000011715"/>
    </source>
</evidence>
<proteinExistence type="predicted"/>
<gene>
    <name evidence="3" type="ORF">MAPG_10652</name>
</gene>
<dbReference type="InterPro" id="IPR050300">
    <property type="entry name" value="GDXG_lipolytic_enzyme"/>
</dbReference>
<dbReference type="Pfam" id="PF07859">
    <property type="entry name" value="Abhydrolase_3"/>
    <property type="match status" value="1"/>
</dbReference>
<evidence type="ECO:0000256" key="1">
    <source>
        <dbReference type="ARBA" id="ARBA00022801"/>
    </source>
</evidence>
<sequence>MHLAPWSRPRDRGQKEYVYVIHFVVFPTHSGVASLPIQEWRLATRHLSFRPGLGGEDGCYKEDVSHPVSARLNPHYLFLPSRVSLTPATLKPCRLATMAITENPQGDGQRAARKVWQPLHPDVRSRLDPQYLELHDGVLQYVQPTNEKPWDPSIRLSAGVSTGLGPVPVGSTEDIAVGNFKIRVYTPQTGRPDEGWPVFIWLHGGGFALGDLGSDDDLLTRVCQEARCVVCTIGYRLAPEHKYPAAVEDSVEGTRWILSPDGIGRLGLDRSRVAIGGVSAGAHLAAATCLHWADGDLAGVEPLLQILVVPVVDNTALPSSERWSLNGPTAPGLTPERMLWYRRMWLKEETDDALNWDASIDRAPVELLAKMPRAFVAVAELDLLAPEGVDFADQMRAAGVEVEIKVFTGCPHALLSYAGWMDKGKELLYDCVDRVKGAFAS</sequence>
<dbReference type="EMBL" id="ADBL01002381">
    <property type="status" value="NOT_ANNOTATED_CDS"/>
    <property type="molecule type" value="Genomic_DNA"/>
</dbReference>
<reference evidence="4" key="5">
    <citation type="submission" date="2015-06" db="UniProtKB">
        <authorList>
            <consortium name="EnsemblFungi"/>
        </authorList>
    </citation>
    <scope>IDENTIFICATION</scope>
    <source>
        <strain evidence="4">ATCC 64411</strain>
    </source>
</reference>
<dbReference type="EMBL" id="GL876975">
    <property type="protein sequence ID" value="KLU90801.1"/>
    <property type="molecule type" value="Genomic_DNA"/>
</dbReference>
<dbReference type="EnsemblFungi" id="MAPG_10652T0">
    <property type="protein sequence ID" value="MAPG_10652T0"/>
    <property type="gene ID" value="MAPG_10652"/>
</dbReference>
<dbReference type="InterPro" id="IPR029058">
    <property type="entry name" value="AB_hydrolase_fold"/>
</dbReference>
<name>A0A0C4ED59_MAGP6</name>
<keyword evidence="1" id="KW-0378">Hydrolase</keyword>
<dbReference type="SUPFAM" id="SSF53474">
    <property type="entry name" value="alpha/beta-Hydrolases"/>
    <property type="match status" value="1"/>
</dbReference>
<dbReference type="InterPro" id="IPR013094">
    <property type="entry name" value="AB_hydrolase_3"/>
</dbReference>
<evidence type="ECO:0000259" key="2">
    <source>
        <dbReference type="Pfam" id="PF07859"/>
    </source>
</evidence>